<evidence type="ECO:0000256" key="2">
    <source>
        <dbReference type="ARBA" id="ARBA00007532"/>
    </source>
</evidence>
<evidence type="ECO:0000256" key="1">
    <source>
        <dbReference type="ARBA" id="ARBA00001974"/>
    </source>
</evidence>
<reference evidence="6 7" key="1">
    <citation type="submission" date="2023-05" db="EMBL/GenBank/DDBJ databases">
        <title>B98-5 Cell Line De Novo Hybrid Assembly: An Optical Mapping Approach.</title>
        <authorList>
            <person name="Kananen K."/>
            <person name="Auerbach J.A."/>
            <person name="Kautto E."/>
            <person name="Blachly J.S."/>
        </authorList>
    </citation>
    <scope>NUCLEOTIDE SEQUENCE [LARGE SCALE GENOMIC DNA]</scope>
    <source>
        <strain evidence="6">B95-8</strain>
        <tissue evidence="6">Cell line</tissue>
    </source>
</reference>
<dbReference type="SUPFAM" id="SSF51905">
    <property type="entry name" value="FAD/NAD(P)-binding domain"/>
    <property type="match status" value="1"/>
</dbReference>
<keyword evidence="5" id="KW-0676">Redox-active center</keyword>
<dbReference type="PANTHER" id="PTHR42737:SF5">
    <property type="entry name" value="GLUTATHIONE REDUCTASE, MITOCHONDRIAL"/>
    <property type="match status" value="1"/>
</dbReference>
<sequence>MENCVGISKPRSKCSAHIEIIHGHAAFTSDTKPTIEVSGRKYTAPHILIATGGMPSSPHESQIPGASLGITSDGFFELEELPRGILLSLVIRGDAWEQVEGPNTVAQGLAFIHLLSGTYCGVDIAQLCSSLKGCANNPV</sequence>
<evidence type="ECO:0000256" key="4">
    <source>
        <dbReference type="ARBA" id="ARBA00023157"/>
    </source>
</evidence>
<accession>A0ABQ9U9E5</accession>
<organism evidence="6 7">
    <name type="scientific">Saguinus oedipus</name>
    <name type="common">Cotton-top tamarin</name>
    <name type="synonym">Oedipomidas oedipus</name>
    <dbReference type="NCBI Taxonomy" id="9490"/>
    <lineage>
        <taxon>Eukaryota</taxon>
        <taxon>Metazoa</taxon>
        <taxon>Chordata</taxon>
        <taxon>Craniata</taxon>
        <taxon>Vertebrata</taxon>
        <taxon>Euteleostomi</taxon>
        <taxon>Mammalia</taxon>
        <taxon>Eutheria</taxon>
        <taxon>Euarchontoglires</taxon>
        <taxon>Primates</taxon>
        <taxon>Haplorrhini</taxon>
        <taxon>Platyrrhini</taxon>
        <taxon>Cebidae</taxon>
        <taxon>Callitrichinae</taxon>
        <taxon>Saguinus</taxon>
    </lineage>
</organism>
<evidence type="ECO:0000313" key="6">
    <source>
        <dbReference type="EMBL" id="KAK2093692.1"/>
    </source>
</evidence>
<keyword evidence="4" id="KW-1015">Disulfide bond</keyword>
<dbReference type="InterPro" id="IPR046952">
    <property type="entry name" value="GSHR/TRXR-like"/>
</dbReference>
<dbReference type="Proteomes" id="UP001266305">
    <property type="component" value="Unassembled WGS sequence"/>
</dbReference>
<evidence type="ECO:0000256" key="3">
    <source>
        <dbReference type="ARBA" id="ARBA00023002"/>
    </source>
</evidence>
<dbReference type="PANTHER" id="PTHR42737">
    <property type="entry name" value="GLUTATHIONE REDUCTASE"/>
    <property type="match status" value="1"/>
</dbReference>
<proteinExistence type="inferred from homology"/>
<dbReference type="InterPro" id="IPR036188">
    <property type="entry name" value="FAD/NAD-bd_sf"/>
</dbReference>
<comment type="caution">
    <text evidence="6">The sequence shown here is derived from an EMBL/GenBank/DDBJ whole genome shotgun (WGS) entry which is preliminary data.</text>
</comment>
<comment type="cofactor">
    <cofactor evidence="1">
        <name>FAD</name>
        <dbReference type="ChEBI" id="CHEBI:57692"/>
    </cofactor>
</comment>
<evidence type="ECO:0000313" key="7">
    <source>
        <dbReference type="Proteomes" id="UP001266305"/>
    </source>
</evidence>
<evidence type="ECO:0000256" key="5">
    <source>
        <dbReference type="ARBA" id="ARBA00023284"/>
    </source>
</evidence>
<comment type="similarity">
    <text evidence="2">Belongs to the class-I pyridine nucleotide-disulfide oxidoreductase family.</text>
</comment>
<dbReference type="EMBL" id="JASSZA010000014">
    <property type="protein sequence ID" value="KAK2093692.1"/>
    <property type="molecule type" value="Genomic_DNA"/>
</dbReference>
<gene>
    <name evidence="6" type="ORF">P7K49_027430</name>
</gene>
<keyword evidence="7" id="KW-1185">Reference proteome</keyword>
<keyword evidence="3" id="KW-0560">Oxidoreductase</keyword>
<protein>
    <submittedName>
        <fullName evidence="6">Uncharacterized protein</fullName>
    </submittedName>
</protein>
<dbReference type="Gene3D" id="3.50.50.60">
    <property type="entry name" value="FAD/NAD(P)-binding domain"/>
    <property type="match status" value="2"/>
</dbReference>
<name>A0ABQ9U9E5_SAGOE</name>